<feature type="compositionally biased region" description="Polar residues" evidence="1">
    <location>
        <begin position="1"/>
        <end position="14"/>
    </location>
</feature>
<evidence type="ECO:0000256" key="1">
    <source>
        <dbReference type="SAM" id="MobiDB-lite"/>
    </source>
</evidence>
<dbReference type="Pfam" id="PF12572">
    <property type="entry name" value="DUF3752"/>
    <property type="match status" value="1"/>
</dbReference>
<name>A0A0L0FKK9_9EUKA</name>
<reference evidence="3 4" key="1">
    <citation type="submission" date="2011-02" db="EMBL/GenBank/DDBJ databases">
        <title>The Genome Sequence of Sphaeroforma arctica JP610.</title>
        <authorList>
            <consortium name="The Broad Institute Genome Sequencing Platform"/>
            <person name="Russ C."/>
            <person name="Cuomo C."/>
            <person name="Young S.K."/>
            <person name="Zeng Q."/>
            <person name="Gargeya S."/>
            <person name="Alvarado L."/>
            <person name="Berlin A."/>
            <person name="Chapman S.B."/>
            <person name="Chen Z."/>
            <person name="Freedman E."/>
            <person name="Gellesch M."/>
            <person name="Goldberg J."/>
            <person name="Griggs A."/>
            <person name="Gujja S."/>
            <person name="Heilman E."/>
            <person name="Heiman D."/>
            <person name="Howarth C."/>
            <person name="Mehta T."/>
            <person name="Neiman D."/>
            <person name="Pearson M."/>
            <person name="Roberts A."/>
            <person name="Saif S."/>
            <person name="Shea T."/>
            <person name="Shenoy N."/>
            <person name="Sisk P."/>
            <person name="Stolte C."/>
            <person name="Sykes S."/>
            <person name="White J."/>
            <person name="Yandava C."/>
            <person name="Burger G."/>
            <person name="Gray M.W."/>
            <person name="Holland P.W.H."/>
            <person name="King N."/>
            <person name="Lang F.B.F."/>
            <person name="Roger A.J."/>
            <person name="Ruiz-Trillo I."/>
            <person name="Haas B."/>
            <person name="Nusbaum C."/>
            <person name="Birren B."/>
        </authorList>
    </citation>
    <scope>NUCLEOTIDE SEQUENCE [LARGE SCALE GENOMIC DNA]</scope>
    <source>
        <strain evidence="3 4">JP610</strain>
    </source>
</reference>
<dbReference type="PANTHER" id="PTHR46370">
    <property type="entry name" value="GPALPP MOTIFS-CONTAINING PROTEIN 1"/>
    <property type="match status" value="1"/>
</dbReference>
<evidence type="ECO:0000313" key="3">
    <source>
        <dbReference type="EMBL" id="KNC77300.1"/>
    </source>
</evidence>
<protein>
    <recommendedName>
        <fullName evidence="2">DUF3752 domain-containing protein</fullName>
    </recommendedName>
</protein>
<dbReference type="RefSeq" id="XP_014151202.1">
    <property type="nucleotide sequence ID" value="XM_014295727.1"/>
</dbReference>
<proteinExistence type="predicted"/>
<dbReference type="InterPro" id="IPR046331">
    <property type="entry name" value="GPAM1-like"/>
</dbReference>
<feature type="region of interest" description="Disordered" evidence="1">
    <location>
        <begin position="96"/>
        <end position="115"/>
    </location>
</feature>
<evidence type="ECO:0000313" key="4">
    <source>
        <dbReference type="Proteomes" id="UP000054560"/>
    </source>
</evidence>
<gene>
    <name evidence="3" type="ORF">SARC_10234</name>
</gene>
<organism evidence="3 4">
    <name type="scientific">Sphaeroforma arctica JP610</name>
    <dbReference type="NCBI Taxonomy" id="667725"/>
    <lineage>
        <taxon>Eukaryota</taxon>
        <taxon>Ichthyosporea</taxon>
        <taxon>Ichthyophonida</taxon>
        <taxon>Sphaeroforma</taxon>
    </lineage>
</organism>
<evidence type="ECO:0000259" key="2">
    <source>
        <dbReference type="Pfam" id="PF12572"/>
    </source>
</evidence>
<accession>A0A0L0FKK9</accession>
<dbReference type="EMBL" id="KQ242776">
    <property type="protein sequence ID" value="KNC77300.1"/>
    <property type="molecule type" value="Genomic_DNA"/>
</dbReference>
<dbReference type="GeneID" id="25910738"/>
<dbReference type="InterPro" id="IPR022226">
    <property type="entry name" value="DUF3752"/>
</dbReference>
<keyword evidence="4" id="KW-1185">Reference proteome</keyword>
<dbReference type="AlphaFoldDB" id="A0A0L0FKK9"/>
<dbReference type="PANTHER" id="PTHR46370:SF1">
    <property type="entry name" value="GPALPP MOTIFS-CONTAINING PROTEIN 1"/>
    <property type="match status" value="1"/>
</dbReference>
<feature type="domain" description="DUF3752" evidence="2">
    <location>
        <begin position="8"/>
        <end position="107"/>
    </location>
</feature>
<dbReference type="Proteomes" id="UP000054560">
    <property type="component" value="Unassembled WGS sequence"/>
</dbReference>
<feature type="region of interest" description="Disordered" evidence="1">
    <location>
        <begin position="1"/>
        <end position="28"/>
    </location>
</feature>
<sequence>MERIQNGTQDNVNARQDKTKSLRLPGQTAREREMAAMVQEYNATSRVKSLMEMHGEKSQKAVAELQETKMKGGKGFDRDRDMNLRQVDDKKFRELTSAPGKGLTSMFGSGESRFL</sequence>